<dbReference type="InterPro" id="IPR006059">
    <property type="entry name" value="SBP"/>
</dbReference>
<dbReference type="Proteomes" id="UP001501231">
    <property type="component" value="Unassembled WGS sequence"/>
</dbReference>
<evidence type="ECO:0000256" key="2">
    <source>
        <dbReference type="ARBA" id="ARBA00022729"/>
    </source>
</evidence>
<evidence type="ECO:0000256" key="3">
    <source>
        <dbReference type="ARBA" id="ARBA00023136"/>
    </source>
</evidence>
<reference evidence="6 7" key="1">
    <citation type="journal article" date="2019" name="Int. J. Syst. Evol. Microbiol.">
        <title>The Global Catalogue of Microorganisms (GCM) 10K type strain sequencing project: providing services to taxonomists for standard genome sequencing and annotation.</title>
        <authorList>
            <consortium name="The Broad Institute Genomics Platform"/>
            <consortium name="The Broad Institute Genome Sequencing Center for Infectious Disease"/>
            <person name="Wu L."/>
            <person name="Ma J."/>
        </authorList>
    </citation>
    <scope>NUCLEOTIDE SEQUENCE [LARGE SCALE GENOMIC DNA]</scope>
    <source>
        <strain evidence="6 7">JCM 3325</strain>
    </source>
</reference>
<evidence type="ECO:0000313" key="6">
    <source>
        <dbReference type="EMBL" id="GAA2433577.1"/>
    </source>
</evidence>
<accession>A0ABN3JPB2</accession>
<protein>
    <submittedName>
        <fullName evidence="6">ABC transporter substrate-binding protein</fullName>
    </submittedName>
</protein>
<dbReference type="EMBL" id="BAAARW010000020">
    <property type="protein sequence ID" value="GAA2433577.1"/>
    <property type="molecule type" value="Genomic_DNA"/>
</dbReference>
<sequence>MAAISRRVVLRAGLTMGAGGVLSACGGFGTTGGDGKLVFLSSQFNAVQEGQRFRTILARAAPETSFVAAEPAAFAARVTAEVQARKVTAGVVGALYGELAQFAPGQLEDLSGLASRLSGGGYTKDMLELAKFGTDKTYFIPWMQATYIVAVNKKALAHLPPGADVDKLTYDQFLAWAKEARAKNGRPVFGLPGGPKGLLHRFIQGYLYPSFTGGQITTFRSDEAVGMWEYMRELWKYMVPASTTFEFMQEPLASGQVQVAWDHVARLAGAPASAPNDFVMVPAPSGPKGLGYMSVLAGLAIPKGAPRQEDGKKLIEALSKPDVQLDVLRQNAFFPAVKTQIPNDLPVGVRLEAGAVDSQQKEGLLALAPARLGTRDGEMSAAFRNTFTSIVLDKEDIRRTLDKQAKVIQQLLDAAKAPCWRPDPDSGGKTCRVG</sequence>
<proteinExistence type="predicted"/>
<comment type="caution">
    <text evidence="6">The sequence shown here is derived from an EMBL/GenBank/DDBJ whole genome shotgun (WGS) entry which is preliminary data.</text>
</comment>
<dbReference type="Pfam" id="PF01547">
    <property type="entry name" value="SBP_bac_1"/>
    <property type="match status" value="1"/>
</dbReference>
<keyword evidence="3" id="KW-0472">Membrane</keyword>
<evidence type="ECO:0000256" key="1">
    <source>
        <dbReference type="ARBA" id="ARBA00022475"/>
    </source>
</evidence>
<name>A0ABN3JPB2_9ACTN</name>
<keyword evidence="4" id="KW-0564">Palmitate</keyword>
<evidence type="ECO:0000256" key="5">
    <source>
        <dbReference type="ARBA" id="ARBA00023288"/>
    </source>
</evidence>
<dbReference type="PANTHER" id="PTHR43649:SF33">
    <property type="entry name" value="POLYGALACTURONAN_RHAMNOGALACTURONAN-BINDING PROTEIN YTCQ"/>
    <property type="match status" value="1"/>
</dbReference>
<evidence type="ECO:0000256" key="4">
    <source>
        <dbReference type="ARBA" id="ARBA00023139"/>
    </source>
</evidence>
<dbReference type="PROSITE" id="PS51257">
    <property type="entry name" value="PROKAR_LIPOPROTEIN"/>
    <property type="match status" value="1"/>
</dbReference>
<dbReference type="SUPFAM" id="SSF53850">
    <property type="entry name" value="Periplasmic binding protein-like II"/>
    <property type="match status" value="1"/>
</dbReference>
<keyword evidence="5" id="KW-0449">Lipoprotein</keyword>
<keyword evidence="1" id="KW-1003">Cell membrane</keyword>
<keyword evidence="2" id="KW-0732">Signal</keyword>
<dbReference type="Gene3D" id="3.40.190.10">
    <property type="entry name" value="Periplasmic binding protein-like II"/>
    <property type="match status" value="1"/>
</dbReference>
<dbReference type="RefSeq" id="WP_344592670.1">
    <property type="nucleotide sequence ID" value="NZ_BAAARW010000020.1"/>
</dbReference>
<dbReference type="PANTHER" id="PTHR43649">
    <property type="entry name" value="ARABINOSE-BINDING PROTEIN-RELATED"/>
    <property type="match status" value="1"/>
</dbReference>
<evidence type="ECO:0000313" key="7">
    <source>
        <dbReference type="Proteomes" id="UP001501231"/>
    </source>
</evidence>
<keyword evidence="7" id="KW-1185">Reference proteome</keyword>
<gene>
    <name evidence="6" type="ORF">GCM10010191_54720</name>
</gene>
<organism evidence="6 7">
    <name type="scientific">Actinomadura vinacea</name>
    <dbReference type="NCBI Taxonomy" id="115336"/>
    <lineage>
        <taxon>Bacteria</taxon>
        <taxon>Bacillati</taxon>
        <taxon>Actinomycetota</taxon>
        <taxon>Actinomycetes</taxon>
        <taxon>Streptosporangiales</taxon>
        <taxon>Thermomonosporaceae</taxon>
        <taxon>Actinomadura</taxon>
    </lineage>
</organism>
<dbReference type="InterPro" id="IPR050490">
    <property type="entry name" value="Bact_solute-bd_prot1"/>
</dbReference>